<dbReference type="EMBL" id="LDZY01000003">
    <property type="protein sequence ID" value="KLU67205.1"/>
    <property type="molecule type" value="Genomic_DNA"/>
</dbReference>
<dbReference type="Proteomes" id="UP000036356">
    <property type="component" value="Unassembled WGS sequence"/>
</dbReference>
<protein>
    <submittedName>
        <fullName evidence="2">HD domain protein</fullName>
    </submittedName>
</protein>
<dbReference type="STRING" id="476652.DEAC_c11490"/>
<dbReference type="InterPro" id="IPR006674">
    <property type="entry name" value="HD_domain"/>
</dbReference>
<evidence type="ECO:0000313" key="3">
    <source>
        <dbReference type="Proteomes" id="UP000036356"/>
    </source>
</evidence>
<accession>A0A0J1FUS6</accession>
<dbReference type="SMART" id="SM00471">
    <property type="entry name" value="HDc"/>
    <property type="match status" value="1"/>
</dbReference>
<comment type="caution">
    <text evidence="2">The sequence shown here is derived from an EMBL/GenBank/DDBJ whole genome shotgun (WGS) entry which is preliminary data.</text>
</comment>
<feature type="domain" description="HD/PDEase" evidence="1">
    <location>
        <begin position="29"/>
        <end position="147"/>
    </location>
</feature>
<reference evidence="2 3" key="1">
    <citation type="submission" date="2015-06" db="EMBL/GenBank/DDBJ databases">
        <title>Draft genome of the moderately acidophilic sulfate reducer Candidatus Desulfosporosinus acididurans strain M1.</title>
        <authorList>
            <person name="Poehlein A."/>
            <person name="Petzsch P."/>
            <person name="Johnson B.D."/>
            <person name="Schloemann M."/>
            <person name="Daniel R."/>
            <person name="Muehling M."/>
        </authorList>
    </citation>
    <scope>NUCLEOTIDE SEQUENCE [LARGE SCALE GENOMIC DNA]</scope>
    <source>
        <strain evidence="2 3">M1</strain>
    </source>
</reference>
<dbReference type="SUPFAM" id="SSF109604">
    <property type="entry name" value="HD-domain/PDEase-like"/>
    <property type="match status" value="1"/>
</dbReference>
<dbReference type="Pfam" id="PF01966">
    <property type="entry name" value="HD"/>
    <property type="match status" value="1"/>
</dbReference>
<keyword evidence="3" id="KW-1185">Reference proteome</keyword>
<dbReference type="CDD" id="cd00077">
    <property type="entry name" value="HDc"/>
    <property type="match status" value="1"/>
</dbReference>
<name>A0A0J1FUS6_9FIRM</name>
<dbReference type="PATRIC" id="fig|476652.3.peg.1174"/>
<evidence type="ECO:0000259" key="1">
    <source>
        <dbReference type="SMART" id="SM00471"/>
    </source>
</evidence>
<dbReference type="RefSeq" id="WP_047809028.1">
    <property type="nucleotide sequence ID" value="NZ_LDZY01000003.1"/>
</dbReference>
<gene>
    <name evidence="2" type="ORF">DEAC_c11490</name>
</gene>
<proteinExistence type="predicted"/>
<evidence type="ECO:0000313" key="2">
    <source>
        <dbReference type="EMBL" id="KLU67205.1"/>
    </source>
</evidence>
<dbReference type="Gene3D" id="1.10.3210.10">
    <property type="entry name" value="Hypothetical protein af1432"/>
    <property type="match status" value="1"/>
</dbReference>
<dbReference type="AlphaFoldDB" id="A0A0J1FUS6"/>
<dbReference type="InterPro" id="IPR006675">
    <property type="entry name" value="HDIG_dom"/>
</dbReference>
<organism evidence="2 3">
    <name type="scientific">Desulfosporosinus acididurans</name>
    <dbReference type="NCBI Taxonomy" id="476652"/>
    <lineage>
        <taxon>Bacteria</taxon>
        <taxon>Bacillati</taxon>
        <taxon>Bacillota</taxon>
        <taxon>Clostridia</taxon>
        <taxon>Eubacteriales</taxon>
        <taxon>Desulfitobacteriaceae</taxon>
        <taxon>Desulfosporosinus</taxon>
    </lineage>
</organism>
<sequence length="160" mass="18504">MARLNRLLDHRDYVTYQETIDQLEKNRQFCKHGFDHGISVARIAYTYILEQGSRALSKEVVYAAAFLHDIGRWMEYQSGEDHAEASAELALPILEDCEFKQEEITIILKGIREHRQHSAVGLSILGNALALADNWARDCRHCPAQKECHKYNQVMRLITY</sequence>
<dbReference type="NCBIfam" id="TIGR00277">
    <property type="entry name" value="HDIG"/>
    <property type="match status" value="1"/>
</dbReference>
<dbReference type="InterPro" id="IPR003607">
    <property type="entry name" value="HD/PDEase_dom"/>
</dbReference>